<dbReference type="AlphaFoldDB" id="A0A829YKN6"/>
<evidence type="ECO:0000256" key="1">
    <source>
        <dbReference type="SAM" id="MobiDB-lite"/>
    </source>
</evidence>
<dbReference type="EMBL" id="BLJN01000006">
    <property type="protein sequence ID" value="GFE83411.1"/>
    <property type="molecule type" value="Genomic_DNA"/>
</dbReference>
<accession>A0A829YKN6</accession>
<dbReference type="InterPro" id="IPR021104">
    <property type="entry name" value="KfrA_DNA-bd_N"/>
</dbReference>
<keyword evidence="4" id="KW-1185">Reference proteome</keyword>
<proteinExistence type="predicted"/>
<comment type="caution">
    <text evidence="3">The sequence shown here is derived from an EMBL/GenBank/DDBJ whole genome shotgun (WGS) entry which is preliminary data.</text>
</comment>
<evidence type="ECO:0000313" key="4">
    <source>
        <dbReference type="Proteomes" id="UP000445000"/>
    </source>
</evidence>
<name>A0A829YKN6_9GAMM</name>
<feature type="compositionally biased region" description="Low complexity" evidence="1">
    <location>
        <begin position="268"/>
        <end position="277"/>
    </location>
</feature>
<feature type="region of interest" description="Disordered" evidence="1">
    <location>
        <begin position="267"/>
        <end position="292"/>
    </location>
</feature>
<gene>
    <name evidence="3" type="ORF">GCM10011487_54110</name>
</gene>
<feature type="domain" description="KfrA N-terminal DNA-binding" evidence="2">
    <location>
        <begin position="17"/>
        <end position="126"/>
    </location>
</feature>
<evidence type="ECO:0000259" key="2">
    <source>
        <dbReference type="Pfam" id="PF11740"/>
    </source>
</evidence>
<evidence type="ECO:0000313" key="3">
    <source>
        <dbReference type="EMBL" id="GFE83411.1"/>
    </source>
</evidence>
<dbReference type="RefSeq" id="WP_161815030.1">
    <property type="nucleotide sequence ID" value="NZ_BLJN01000006.1"/>
</dbReference>
<organism evidence="3 4">
    <name type="scientific">Steroidobacter agaridevorans</name>
    <dbReference type="NCBI Taxonomy" id="2695856"/>
    <lineage>
        <taxon>Bacteria</taxon>
        <taxon>Pseudomonadati</taxon>
        <taxon>Pseudomonadota</taxon>
        <taxon>Gammaproteobacteria</taxon>
        <taxon>Steroidobacterales</taxon>
        <taxon>Steroidobacteraceae</taxon>
        <taxon>Steroidobacter</taxon>
    </lineage>
</organism>
<sequence>MSAETTDLARRAPRISAEDVFAAADTLLGEGHKPTIDRVRMQLGRGSPNTINEHLDRWWRELGTRFRESAGLALPSVPESISSRLIELWNLALRESQQALQTQLAEREAAVLAREMAVAERETALDGRFEANLEALQLAQDQLVHANERARVLEATLQQTRSDLEQRDRQASALGEELAALRRQAEAVLAQHGAERTRLNERYDALQDRSALDIDRLQLAQKEDKKHLKEVRAQLERAVSERDRVGTELTRLETELATIRGQNERLLAASARAPAKSPARRPPPATPDRSTC</sequence>
<protein>
    <recommendedName>
        <fullName evidence="2">KfrA N-terminal DNA-binding domain-containing protein</fullName>
    </recommendedName>
</protein>
<dbReference type="Pfam" id="PF11740">
    <property type="entry name" value="KfrA_N"/>
    <property type="match status" value="1"/>
</dbReference>
<reference evidence="4" key="1">
    <citation type="submission" date="2020-01" db="EMBL/GenBank/DDBJ databases">
        <title>'Steroidobacter agaridevorans' sp. nov., agar-degrading bacteria isolated from rhizosphere soils.</title>
        <authorList>
            <person name="Ikenaga M."/>
            <person name="Kataoka M."/>
            <person name="Murouchi A."/>
            <person name="Katsuragi S."/>
            <person name="Sakai M."/>
        </authorList>
    </citation>
    <scope>NUCLEOTIDE SEQUENCE [LARGE SCALE GENOMIC DNA]</scope>
    <source>
        <strain evidence="4">YU21-B</strain>
    </source>
</reference>
<dbReference type="Proteomes" id="UP000445000">
    <property type="component" value="Unassembled WGS sequence"/>
</dbReference>